<dbReference type="SUPFAM" id="SSF52540">
    <property type="entry name" value="P-loop containing nucleoside triphosphate hydrolases"/>
    <property type="match status" value="1"/>
</dbReference>
<evidence type="ECO:0008006" key="7">
    <source>
        <dbReference type="Google" id="ProtNLM"/>
    </source>
</evidence>
<evidence type="ECO:0000313" key="5">
    <source>
        <dbReference type="EMBL" id="RSH95359.1"/>
    </source>
</evidence>
<dbReference type="PROSITE" id="PS51880">
    <property type="entry name" value="TGS"/>
    <property type="match status" value="1"/>
</dbReference>
<feature type="domain" description="TGS" evidence="4">
    <location>
        <begin position="309"/>
        <end position="386"/>
    </location>
</feature>
<dbReference type="OrthoDB" id="603at2759"/>
<dbReference type="SUPFAM" id="SSF81271">
    <property type="entry name" value="TGS-like"/>
    <property type="match status" value="1"/>
</dbReference>
<dbReference type="GO" id="GO:1903833">
    <property type="term" value="P:positive regulation of cellular response to amino acid starvation"/>
    <property type="evidence" value="ECO:0007669"/>
    <property type="project" value="UniProtKB-ARBA"/>
</dbReference>
<dbReference type="Gene3D" id="3.40.50.300">
    <property type="entry name" value="P-loop containing nucleotide triphosphate hydrolases"/>
    <property type="match status" value="1"/>
</dbReference>
<dbReference type="CDD" id="cd17231">
    <property type="entry name" value="TGS_DRG2"/>
    <property type="match status" value="1"/>
</dbReference>
<accession>A0A427YWB7</accession>
<dbReference type="STRING" id="1890683.A0A427YWB7"/>
<dbReference type="InterPro" id="IPR005225">
    <property type="entry name" value="Small_GTP-bd"/>
</dbReference>
<dbReference type="Proteomes" id="UP000279259">
    <property type="component" value="Unassembled WGS sequence"/>
</dbReference>
<dbReference type="EMBL" id="RSCD01000001">
    <property type="protein sequence ID" value="RSH95359.1"/>
    <property type="molecule type" value="Genomic_DNA"/>
</dbReference>
<sequence>MGVLDKIAEIEPTEYHLGLLKAKLAKYRAQLLEPEKKSAKGEGFDVLKSGDARVCLIGFPSVGKSTLLSKTTKTESSVGAYEFTTLTAIPGVLEYEGARIQLLDLPGIVQDAAKGRGRGRQVVSVAKTADLILLMIDATKSAEQKKLLEIELEAVGIRLNTKPPDVVFKQKSAGGITINCTVKLTHTDERTIRSILQTYRIHNCDVMIREDVRCPTSTPHLPLKPVTADGHNASRGFGASRITTDEFIDVLLGTRKYIPALTVYNKIDSVSMETLDAMAREGDGRTVMISCEIDLGIDWLLEAIWNELGLVKVYTKRRGEQPDLTDPICLRQGATIETVCHGIHRSLASHFKYALVWGKSSKFNPQPQKVGLSHLVQDEDVVSIFTK</sequence>
<dbReference type="InterPro" id="IPR031167">
    <property type="entry name" value="G_OBG"/>
</dbReference>
<evidence type="ECO:0000256" key="2">
    <source>
        <dbReference type="ARBA" id="ARBA00023134"/>
    </source>
</evidence>
<dbReference type="InterPro" id="IPR006073">
    <property type="entry name" value="GTP-bd"/>
</dbReference>
<evidence type="ECO:0000256" key="1">
    <source>
        <dbReference type="ARBA" id="ARBA00022741"/>
    </source>
</evidence>
<keyword evidence="6" id="KW-1185">Reference proteome</keyword>
<feature type="domain" description="OBG-type G" evidence="3">
    <location>
        <begin position="52"/>
        <end position="309"/>
    </location>
</feature>
<dbReference type="PANTHER" id="PTHR43127">
    <property type="entry name" value="DEVELOPMENTALLY-REGULATED GTP-BINDING PROTEIN 2"/>
    <property type="match status" value="1"/>
</dbReference>
<organism evidence="5 6">
    <name type="scientific">Saitozyma podzolica</name>
    <dbReference type="NCBI Taxonomy" id="1890683"/>
    <lineage>
        <taxon>Eukaryota</taxon>
        <taxon>Fungi</taxon>
        <taxon>Dikarya</taxon>
        <taxon>Basidiomycota</taxon>
        <taxon>Agaricomycotina</taxon>
        <taxon>Tremellomycetes</taxon>
        <taxon>Tremellales</taxon>
        <taxon>Trimorphomycetaceae</taxon>
        <taxon>Saitozyma</taxon>
    </lineage>
</organism>
<dbReference type="Pfam" id="PF02824">
    <property type="entry name" value="TGS"/>
    <property type="match status" value="1"/>
</dbReference>
<dbReference type="Gene3D" id="6.10.140.1070">
    <property type="match status" value="1"/>
</dbReference>
<gene>
    <name evidence="5" type="ORF">EHS25_000446</name>
</gene>
<dbReference type="InterPro" id="IPR004095">
    <property type="entry name" value="TGS"/>
</dbReference>
<dbReference type="Pfam" id="PF16897">
    <property type="entry name" value="MMR_HSR1_Xtn"/>
    <property type="match status" value="2"/>
</dbReference>
<dbReference type="GO" id="GO:0003924">
    <property type="term" value="F:GTPase activity"/>
    <property type="evidence" value="ECO:0007669"/>
    <property type="project" value="InterPro"/>
</dbReference>
<reference evidence="5 6" key="1">
    <citation type="submission" date="2018-11" db="EMBL/GenBank/DDBJ databases">
        <title>Genome sequence of Saitozyma podzolica DSM 27192.</title>
        <authorList>
            <person name="Aliyu H."/>
            <person name="Gorte O."/>
            <person name="Ochsenreither K."/>
        </authorList>
    </citation>
    <scope>NUCLEOTIDE SEQUENCE [LARGE SCALE GENOMIC DNA]</scope>
    <source>
        <strain evidence="5 6">DSM 27192</strain>
    </source>
</reference>
<proteinExistence type="predicted"/>
<dbReference type="FunFam" id="3.10.20.30:FF:000003">
    <property type="entry name" value="Developmentally-regulated GTP-binding protein 1"/>
    <property type="match status" value="1"/>
</dbReference>
<name>A0A427YWB7_9TREE</name>
<dbReference type="GO" id="GO:0005525">
    <property type="term" value="F:GTP binding"/>
    <property type="evidence" value="ECO:0007669"/>
    <property type="project" value="UniProtKB-KW"/>
</dbReference>
<dbReference type="PROSITE" id="PS51710">
    <property type="entry name" value="G_OBG"/>
    <property type="match status" value="1"/>
</dbReference>
<dbReference type="PRINTS" id="PR00326">
    <property type="entry name" value="GTP1OBG"/>
</dbReference>
<dbReference type="CDD" id="cd01896">
    <property type="entry name" value="DRG"/>
    <property type="match status" value="1"/>
</dbReference>
<dbReference type="AlphaFoldDB" id="A0A427YWB7"/>
<dbReference type="Pfam" id="PF01926">
    <property type="entry name" value="MMR_HSR1"/>
    <property type="match status" value="1"/>
</dbReference>
<dbReference type="InterPro" id="IPR027417">
    <property type="entry name" value="P-loop_NTPase"/>
</dbReference>
<keyword evidence="1" id="KW-0547">Nucleotide-binding</keyword>
<dbReference type="Gene3D" id="3.10.20.30">
    <property type="match status" value="1"/>
</dbReference>
<comment type="caution">
    <text evidence="5">The sequence shown here is derived from an EMBL/GenBank/DDBJ whole genome shotgun (WGS) entry which is preliminary data.</text>
</comment>
<evidence type="ECO:0000259" key="3">
    <source>
        <dbReference type="PROSITE" id="PS51710"/>
    </source>
</evidence>
<evidence type="ECO:0000259" key="4">
    <source>
        <dbReference type="PROSITE" id="PS51880"/>
    </source>
</evidence>
<dbReference type="InterPro" id="IPR012675">
    <property type="entry name" value="Beta-grasp_dom_sf"/>
</dbReference>
<dbReference type="NCBIfam" id="TIGR00231">
    <property type="entry name" value="small_GTP"/>
    <property type="match status" value="1"/>
</dbReference>
<keyword evidence="2" id="KW-0342">GTP-binding</keyword>
<dbReference type="InterPro" id="IPR012676">
    <property type="entry name" value="TGS-like"/>
</dbReference>
<dbReference type="FunFam" id="3.40.50.300:FF:000740">
    <property type="entry name" value="Putative GTP-binding protein 1"/>
    <property type="match status" value="1"/>
</dbReference>
<protein>
    <recommendedName>
        <fullName evidence="7">Ribosome-interacting GTPase 2</fullName>
    </recommendedName>
</protein>
<dbReference type="InterPro" id="IPR045001">
    <property type="entry name" value="DRG"/>
</dbReference>
<evidence type="ECO:0000313" key="6">
    <source>
        <dbReference type="Proteomes" id="UP000279259"/>
    </source>
</evidence>
<dbReference type="InterPro" id="IPR031662">
    <property type="entry name" value="GTP-binding_2"/>
</dbReference>